<gene>
    <name evidence="3" type="ORF">GIL414_LOCUS16279</name>
</gene>
<organism evidence="3 4">
    <name type="scientific">Rotaria magnacalcarata</name>
    <dbReference type="NCBI Taxonomy" id="392030"/>
    <lineage>
        <taxon>Eukaryota</taxon>
        <taxon>Metazoa</taxon>
        <taxon>Spiralia</taxon>
        <taxon>Gnathifera</taxon>
        <taxon>Rotifera</taxon>
        <taxon>Eurotatoria</taxon>
        <taxon>Bdelloidea</taxon>
        <taxon>Philodinida</taxon>
        <taxon>Philodinidae</taxon>
        <taxon>Rotaria</taxon>
    </lineage>
</organism>
<feature type="coiled-coil region" evidence="1">
    <location>
        <begin position="179"/>
        <end position="284"/>
    </location>
</feature>
<protein>
    <recommendedName>
        <fullName evidence="5">LisH domain-containing protein</fullName>
    </recommendedName>
</protein>
<feature type="coiled-coil region" evidence="1">
    <location>
        <begin position="349"/>
        <end position="404"/>
    </location>
</feature>
<comment type="caution">
    <text evidence="3">The sequence shown here is derived from an EMBL/GenBank/DDBJ whole genome shotgun (WGS) entry which is preliminary data.</text>
</comment>
<dbReference type="Gene3D" id="1.20.960.40">
    <property type="match status" value="1"/>
</dbReference>
<sequence>MLCKIFQSHLRGRLIHELRGGFDDQIRFSSSTIQPTLLVRALNGLIIDYFQGQKYDYTTSVFIPEANINDYRTLSDEEILRLLNISTESSFYKKIKSNSEINGYKSLLISMLTCIASWLPGSSQNNSTQTSNDLWAGSVAGSTLDEKLSNLDAMYANRHDDLTSMQNLSTEEKLLLFQKNVELRTKENLKQQMDQFRENEIKNVRDEERSKCQMELQALRKELEILYKSKQDTLNEKEMRIGERFKVELENERRDLYAQRQSFLEELKTMKMRETENQRNLELRERSLTLEADRVKRLEDDIRKREVTLSNTELHVDQQVQMKLNKLRFEIEQQFTERNKNLQLIEMRNQEEARRLSEERLLAEQAKSEVVSLRKHYSEADSTIHRLHSEAKVLQNENEILREKAKQTVDYQSIREENAILKAQMNNNTSRSQHSNRHHHDSSSSSPHERSTKSRGIIRELKAVLDNQQVGQKVVNDELIDLKTQIALLQSSNEPEP</sequence>
<dbReference type="Proteomes" id="UP000681720">
    <property type="component" value="Unassembled WGS sequence"/>
</dbReference>
<dbReference type="PANTHER" id="PTHR39063">
    <property type="entry name" value="ORAL-FACIAL-DIGITAL SYNDROME 1 PROTEIN HOMOLOG"/>
    <property type="match status" value="1"/>
</dbReference>
<feature type="region of interest" description="Disordered" evidence="2">
    <location>
        <begin position="428"/>
        <end position="454"/>
    </location>
</feature>
<dbReference type="GO" id="GO:0005813">
    <property type="term" value="C:centrosome"/>
    <property type="evidence" value="ECO:0007669"/>
    <property type="project" value="TreeGrafter"/>
</dbReference>
<dbReference type="GO" id="GO:0060287">
    <property type="term" value="P:epithelial cilium movement involved in determination of left/right asymmetry"/>
    <property type="evidence" value="ECO:0007669"/>
    <property type="project" value="TreeGrafter"/>
</dbReference>
<name>A0A8S2Q517_9BILA</name>
<keyword evidence="1" id="KW-0175">Coiled coil</keyword>
<evidence type="ECO:0008006" key="5">
    <source>
        <dbReference type="Google" id="ProtNLM"/>
    </source>
</evidence>
<evidence type="ECO:0000256" key="1">
    <source>
        <dbReference type="SAM" id="Coils"/>
    </source>
</evidence>
<reference evidence="3" key="1">
    <citation type="submission" date="2021-02" db="EMBL/GenBank/DDBJ databases">
        <authorList>
            <person name="Nowell W R."/>
        </authorList>
    </citation>
    <scope>NUCLEOTIDE SEQUENCE</scope>
</reference>
<dbReference type="InterPro" id="IPR006594">
    <property type="entry name" value="LisH"/>
</dbReference>
<dbReference type="GO" id="GO:0036064">
    <property type="term" value="C:ciliary basal body"/>
    <property type="evidence" value="ECO:0007669"/>
    <property type="project" value="TreeGrafter"/>
</dbReference>
<evidence type="ECO:0000313" key="3">
    <source>
        <dbReference type="EMBL" id="CAF4084908.1"/>
    </source>
</evidence>
<proteinExistence type="predicted"/>
<evidence type="ECO:0000256" key="2">
    <source>
        <dbReference type="SAM" id="MobiDB-lite"/>
    </source>
</evidence>
<dbReference type="EMBL" id="CAJOBJ010007398">
    <property type="protein sequence ID" value="CAF4084908.1"/>
    <property type="molecule type" value="Genomic_DNA"/>
</dbReference>
<dbReference type="PROSITE" id="PS50896">
    <property type="entry name" value="LISH"/>
    <property type="match status" value="1"/>
</dbReference>
<dbReference type="GO" id="GO:0005576">
    <property type="term" value="C:extracellular region"/>
    <property type="evidence" value="ECO:0007669"/>
    <property type="project" value="GOC"/>
</dbReference>
<dbReference type="PANTHER" id="PTHR39063:SF1">
    <property type="entry name" value="OFD1 CENTRIOLE AND CENTRIOLAR SATELLITE PROTEIN"/>
    <property type="match status" value="1"/>
</dbReference>
<evidence type="ECO:0000313" key="4">
    <source>
        <dbReference type="Proteomes" id="UP000681720"/>
    </source>
</evidence>
<dbReference type="Pfam" id="PF16045">
    <property type="entry name" value="LisH_2"/>
    <property type="match status" value="1"/>
</dbReference>
<dbReference type="AlphaFoldDB" id="A0A8S2Q517"/>
<accession>A0A8S2Q517</accession>
<dbReference type="InterPro" id="IPR055289">
    <property type="entry name" value="OFD1"/>
</dbReference>